<reference evidence="2" key="1">
    <citation type="submission" date="2021-03" db="EMBL/GenBank/DDBJ databases">
        <authorList>
            <person name="Li Z."/>
            <person name="Yang C."/>
        </authorList>
    </citation>
    <scope>NUCLEOTIDE SEQUENCE</scope>
    <source>
        <strain evidence="2">Dzin_1.0</strain>
        <tissue evidence="2">Leaf</tissue>
    </source>
</reference>
<name>A0A9D5CYU7_9LILI</name>
<dbReference type="Proteomes" id="UP001085076">
    <property type="component" value="Miscellaneous, Linkage group lg02"/>
</dbReference>
<evidence type="ECO:0000256" key="1">
    <source>
        <dbReference type="SAM" id="MobiDB-lite"/>
    </source>
</evidence>
<organism evidence="2 3">
    <name type="scientific">Dioscorea zingiberensis</name>
    <dbReference type="NCBI Taxonomy" id="325984"/>
    <lineage>
        <taxon>Eukaryota</taxon>
        <taxon>Viridiplantae</taxon>
        <taxon>Streptophyta</taxon>
        <taxon>Embryophyta</taxon>
        <taxon>Tracheophyta</taxon>
        <taxon>Spermatophyta</taxon>
        <taxon>Magnoliopsida</taxon>
        <taxon>Liliopsida</taxon>
        <taxon>Dioscoreales</taxon>
        <taxon>Dioscoreaceae</taxon>
        <taxon>Dioscorea</taxon>
    </lineage>
</organism>
<reference evidence="2" key="2">
    <citation type="journal article" date="2022" name="Hortic Res">
        <title>The genome of Dioscorea zingiberensis sheds light on the biosynthesis, origin and evolution of the medicinally important diosgenin saponins.</title>
        <authorList>
            <person name="Li Y."/>
            <person name="Tan C."/>
            <person name="Li Z."/>
            <person name="Guo J."/>
            <person name="Li S."/>
            <person name="Chen X."/>
            <person name="Wang C."/>
            <person name="Dai X."/>
            <person name="Yang H."/>
            <person name="Song W."/>
            <person name="Hou L."/>
            <person name="Xu J."/>
            <person name="Tong Z."/>
            <person name="Xu A."/>
            <person name="Yuan X."/>
            <person name="Wang W."/>
            <person name="Yang Q."/>
            <person name="Chen L."/>
            <person name="Sun Z."/>
            <person name="Wang K."/>
            <person name="Pan B."/>
            <person name="Chen J."/>
            <person name="Bao Y."/>
            <person name="Liu F."/>
            <person name="Qi X."/>
            <person name="Gang D.R."/>
            <person name="Wen J."/>
            <person name="Li J."/>
        </authorList>
    </citation>
    <scope>NUCLEOTIDE SEQUENCE</scope>
    <source>
        <strain evidence="2">Dzin_1.0</strain>
    </source>
</reference>
<proteinExistence type="predicted"/>
<dbReference type="EMBL" id="JAGGNH010000002">
    <property type="protein sequence ID" value="KAJ0981222.1"/>
    <property type="molecule type" value="Genomic_DNA"/>
</dbReference>
<gene>
    <name evidence="2" type="ORF">J5N97_009477</name>
</gene>
<protein>
    <submittedName>
        <fullName evidence="2">Uncharacterized protein</fullName>
    </submittedName>
</protein>
<keyword evidence="3" id="KW-1185">Reference proteome</keyword>
<accession>A0A9D5CYU7</accession>
<feature type="region of interest" description="Disordered" evidence="1">
    <location>
        <begin position="18"/>
        <end position="43"/>
    </location>
</feature>
<evidence type="ECO:0000313" key="2">
    <source>
        <dbReference type="EMBL" id="KAJ0981222.1"/>
    </source>
</evidence>
<comment type="caution">
    <text evidence="2">The sequence shown here is derived from an EMBL/GenBank/DDBJ whole genome shotgun (WGS) entry which is preliminary data.</text>
</comment>
<feature type="compositionally biased region" description="Basic and acidic residues" evidence="1">
    <location>
        <begin position="66"/>
        <end position="94"/>
    </location>
</feature>
<feature type="region of interest" description="Disordered" evidence="1">
    <location>
        <begin position="60"/>
        <end position="94"/>
    </location>
</feature>
<evidence type="ECO:0000313" key="3">
    <source>
        <dbReference type="Proteomes" id="UP001085076"/>
    </source>
</evidence>
<sequence length="94" mass="10588">MKAPIAAEFLPIQGQDNAKVKGKRKASTAAKISDRQTKHVRVQTRRSKILLEASGMSNYKINTTTKDSESSKKRQRNIESDGERNLRFRTADPT</sequence>
<dbReference type="AlphaFoldDB" id="A0A9D5CYU7"/>